<proteinExistence type="inferred from homology"/>
<evidence type="ECO:0000256" key="1">
    <source>
        <dbReference type="ARBA" id="ARBA00007447"/>
    </source>
</evidence>
<dbReference type="GO" id="GO:0006508">
    <property type="term" value="P:proteolysis"/>
    <property type="evidence" value="ECO:0007669"/>
    <property type="project" value="InterPro"/>
</dbReference>
<evidence type="ECO:0000313" key="5">
    <source>
        <dbReference type="EMBL" id="KAG1901320.1"/>
    </source>
</evidence>
<evidence type="ECO:0000256" key="3">
    <source>
        <dbReference type="SAM" id="SignalP"/>
    </source>
</evidence>
<evidence type="ECO:0000256" key="2">
    <source>
        <dbReference type="SAM" id="Phobius"/>
    </source>
</evidence>
<comment type="similarity">
    <text evidence="1">Belongs to the peptidase A1 family.</text>
</comment>
<keyword evidence="6" id="KW-1185">Reference proteome</keyword>
<dbReference type="Pfam" id="PF00026">
    <property type="entry name" value="Asp"/>
    <property type="match status" value="1"/>
</dbReference>
<keyword evidence="2" id="KW-0472">Membrane</keyword>
<dbReference type="PROSITE" id="PS51767">
    <property type="entry name" value="PEPTIDASE_A1"/>
    <property type="match status" value="1"/>
</dbReference>
<dbReference type="PANTHER" id="PTHR47966">
    <property type="entry name" value="BETA-SITE APP-CLEAVING ENZYME, ISOFORM A-RELATED"/>
    <property type="match status" value="1"/>
</dbReference>
<organism evidence="5 6">
    <name type="scientific">Suillus fuscotomentosus</name>
    <dbReference type="NCBI Taxonomy" id="1912939"/>
    <lineage>
        <taxon>Eukaryota</taxon>
        <taxon>Fungi</taxon>
        <taxon>Dikarya</taxon>
        <taxon>Basidiomycota</taxon>
        <taxon>Agaricomycotina</taxon>
        <taxon>Agaricomycetes</taxon>
        <taxon>Agaricomycetidae</taxon>
        <taxon>Boletales</taxon>
        <taxon>Suillineae</taxon>
        <taxon>Suillaceae</taxon>
        <taxon>Suillus</taxon>
    </lineage>
</organism>
<dbReference type="CDD" id="cd05471">
    <property type="entry name" value="pepsin_like"/>
    <property type="match status" value="1"/>
</dbReference>
<evidence type="ECO:0000313" key="6">
    <source>
        <dbReference type="Proteomes" id="UP001195769"/>
    </source>
</evidence>
<dbReference type="InterPro" id="IPR034164">
    <property type="entry name" value="Pepsin-like_dom"/>
</dbReference>
<dbReference type="InterPro" id="IPR001461">
    <property type="entry name" value="Aspartic_peptidase_A1"/>
</dbReference>
<accession>A0AAD4HKS9</accession>
<reference evidence="5" key="1">
    <citation type="journal article" date="2020" name="New Phytol.">
        <title>Comparative genomics reveals dynamic genome evolution in host specialist ectomycorrhizal fungi.</title>
        <authorList>
            <person name="Lofgren L.A."/>
            <person name="Nguyen N.H."/>
            <person name="Vilgalys R."/>
            <person name="Ruytinx J."/>
            <person name="Liao H.L."/>
            <person name="Branco S."/>
            <person name="Kuo A."/>
            <person name="LaButti K."/>
            <person name="Lipzen A."/>
            <person name="Andreopoulos W."/>
            <person name="Pangilinan J."/>
            <person name="Riley R."/>
            <person name="Hundley H."/>
            <person name="Na H."/>
            <person name="Barry K."/>
            <person name="Grigoriev I.V."/>
            <person name="Stajich J.E."/>
            <person name="Kennedy P.G."/>
        </authorList>
    </citation>
    <scope>NUCLEOTIDE SEQUENCE</scope>
    <source>
        <strain evidence="5">FC203</strain>
    </source>
</reference>
<dbReference type="RefSeq" id="XP_041226895.1">
    <property type="nucleotide sequence ID" value="XM_041365338.1"/>
</dbReference>
<keyword evidence="2" id="KW-0812">Transmembrane</keyword>
<dbReference type="PANTHER" id="PTHR47966:SF73">
    <property type="entry name" value="PEPTIDASE A1 DOMAIN-CONTAINING PROTEIN"/>
    <property type="match status" value="1"/>
</dbReference>
<comment type="caution">
    <text evidence="5">The sequence shown here is derived from an EMBL/GenBank/DDBJ whole genome shotgun (WGS) entry which is preliminary data.</text>
</comment>
<name>A0AAD4HKS9_9AGAM</name>
<dbReference type="InterPro" id="IPR033121">
    <property type="entry name" value="PEPTIDASE_A1"/>
</dbReference>
<evidence type="ECO:0000259" key="4">
    <source>
        <dbReference type="PROSITE" id="PS51767"/>
    </source>
</evidence>
<dbReference type="InterPro" id="IPR021109">
    <property type="entry name" value="Peptidase_aspartic_dom_sf"/>
</dbReference>
<feature type="transmembrane region" description="Helical" evidence="2">
    <location>
        <begin position="453"/>
        <end position="476"/>
    </location>
</feature>
<feature type="domain" description="Peptidase A1" evidence="4">
    <location>
        <begin position="58"/>
        <end position="389"/>
    </location>
</feature>
<gene>
    <name evidence="5" type="ORF">F5891DRAFT_1163806</name>
</gene>
<sequence length="535" mass="58274">MRSFLLLFFFGFLVTLNTAKGVHLELHGKTGISRSKLQRRTSISGLESTVEDDQNIQYMTNITLNGQLFGVLIDTGRKVNYSQAISDLFVTSQVPSAIDEHYQAEIGYASGGAAGEVFSATMGFAGYQIDAQYFIFANSTDGFTQSVDGLIGLGPYTGSVIRFIGGTAAADPPLDRIFRSNDTISNFVAILLDRSDDPDEPYPGDLAIGEVLTEYEDIQTQPQHPVTSVMVPGNQHWMTLLDENGIIGPDGKPITIKTQVTDTPYPNNATVVFDTGFTFPQVPSHVAEALYGNVPGASFTNIAGLGEIWALPCDQELNATFLFAGIKFPIHPLDLNFNMGDNQCVGAFQPFSYDDTEDGVVMYDMVLGMAFLRNAYLLIDFGSFVDGAPPGTNAPYIQLLPITNAVNASADFARVRLDNGSNVDDLASLASHSSTTTTTTTTTTTSNAKLPPWVIGIIFGVVISVLFLGICVYYCCRRRRLQRVSSTQATWVPYAPQSYRPLYDPSPQGAYDMHLAPNANPVHVPEYRSAWDAHY</sequence>
<feature type="chain" id="PRO_5042045098" evidence="3">
    <location>
        <begin position="20"/>
        <end position="535"/>
    </location>
</feature>
<dbReference type="EMBL" id="JABBWK010000022">
    <property type="protein sequence ID" value="KAG1901320.1"/>
    <property type="molecule type" value="Genomic_DNA"/>
</dbReference>
<keyword evidence="3" id="KW-0732">Signal</keyword>
<dbReference type="Proteomes" id="UP001195769">
    <property type="component" value="Unassembled WGS sequence"/>
</dbReference>
<dbReference type="AlphaFoldDB" id="A0AAD4HKS9"/>
<dbReference type="Gene3D" id="2.40.70.10">
    <property type="entry name" value="Acid Proteases"/>
    <property type="match status" value="2"/>
</dbReference>
<dbReference type="GO" id="GO:0004190">
    <property type="term" value="F:aspartic-type endopeptidase activity"/>
    <property type="evidence" value="ECO:0007669"/>
    <property type="project" value="InterPro"/>
</dbReference>
<dbReference type="GeneID" id="64659636"/>
<feature type="signal peptide" evidence="3">
    <location>
        <begin position="1"/>
        <end position="19"/>
    </location>
</feature>
<dbReference type="SUPFAM" id="SSF50630">
    <property type="entry name" value="Acid proteases"/>
    <property type="match status" value="1"/>
</dbReference>
<keyword evidence="2" id="KW-1133">Transmembrane helix</keyword>
<protein>
    <submittedName>
        <fullName evidence="5">Aspartic peptidase domain-containing protein</fullName>
    </submittedName>
</protein>